<dbReference type="InterPro" id="IPR023940">
    <property type="entry name" value="DHDPR_bac"/>
</dbReference>
<evidence type="ECO:0000256" key="3">
    <source>
        <dbReference type="ARBA" id="ARBA00022605"/>
    </source>
</evidence>
<comment type="catalytic activity">
    <reaction evidence="11 13">
        <text>(S)-2,3,4,5-tetrahydrodipicolinate + NADP(+) + H2O = (2S,4S)-4-hydroxy-2,3,4,5-tetrahydrodipicolinate + NADPH + H(+)</text>
        <dbReference type="Rhea" id="RHEA:35331"/>
        <dbReference type="ChEBI" id="CHEBI:15377"/>
        <dbReference type="ChEBI" id="CHEBI:15378"/>
        <dbReference type="ChEBI" id="CHEBI:16845"/>
        <dbReference type="ChEBI" id="CHEBI:57783"/>
        <dbReference type="ChEBI" id="CHEBI:58349"/>
        <dbReference type="ChEBI" id="CHEBI:67139"/>
        <dbReference type="EC" id="1.17.1.8"/>
    </reaction>
</comment>
<keyword evidence="17" id="KW-1185">Reference proteome</keyword>
<keyword evidence="6 13" id="KW-0560">Oxidoreductase</keyword>
<dbReference type="CDD" id="cd02274">
    <property type="entry name" value="DHDPR_N"/>
    <property type="match status" value="1"/>
</dbReference>
<evidence type="ECO:0000256" key="7">
    <source>
        <dbReference type="ARBA" id="ARBA00023027"/>
    </source>
</evidence>
<evidence type="ECO:0000256" key="2">
    <source>
        <dbReference type="ARBA" id="ARBA00022490"/>
    </source>
</evidence>
<dbReference type="InterPro" id="IPR000846">
    <property type="entry name" value="DapB_N"/>
</dbReference>
<dbReference type="PROSITE" id="PS01298">
    <property type="entry name" value="DAPB"/>
    <property type="match status" value="1"/>
</dbReference>
<dbReference type="Gene3D" id="3.40.50.720">
    <property type="entry name" value="NAD(P)-binding Rossmann-like Domain"/>
    <property type="match status" value="1"/>
</dbReference>
<evidence type="ECO:0000313" key="17">
    <source>
        <dbReference type="Proteomes" id="UP000289996"/>
    </source>
</evidence>
<feature type="active site" description="Proton donor/acceptor" evidence="13">
    <location>
        <position position="153"/>
    </location>
</feature>
<dbReference type="SUPFAM" id="SSF51735">
    <property type="entry name" value="NAD(P)-binding Rossmann-fold domains"/>
    <property type="match status" value="1"/>
</dbReference>
<name>A0A660E579_9LACO</name>
<protein>
    <recommendedName>
        <fullName evidence="10 13">4-hydroxy-tetrahydrodipicolinate reductase</fullName>
        <shortName evidence="13">HTPA reductase</shortName>
        <ecNumber evidence="10 13">1.17.1.8</ecNumber>
    </recommendedName>
</protein>
<dbReference type="EMBL" id="UYIG01000196">
    <property type="protein sequence ID" value="VDG30462.1"/>
    <property type="molecule type" value="Genomic_DNA"/>
</dbReference>
<dbReference type="EC" id="1.17.1.8" evidence="10 13"/>
<dbReference type="HAMAP" id="MF_00102">
    <property type="entry name" value="DapB"/>
    <property type="match status" value="1"/>
</dbReference>
<comment type="subcellular location">
    <subcellularLocation>
        <location evidence="13">Cytoplasm</location>
    </subcellularLocation>
</comment>
<evidence type="ECO:0000256" key="10">
    <source>
        <dbReference type="ARBA" id="ARBA00038983"/>
    </source>
</evidence>
<evidence type="ECO:0000256" key="12">
    <source>
        <dbReference type="ARBA" id="ARBA00049396"/>
    </source>
</evidence>
<dbReference type="FunFam" id="3.30.360.10:FF:000009">
    <property type="entry name" value="4-hydroxy-tetrahydrodipicolinate reductase"/>
    <property type="match status" value="1"/>
</dbReference>
<feature type="domain" description="Dihydrodipicolinate reductase C-terminal" evidence="15">
    <location>
        <begin position="130"/>
        <end position="263"/>
    </location>
</feature>
<proteinExistence type="inferred from homology"/>
<dbReference type="InterPro" id="IPR022664">
    <property type="entry name" value="DapB_N_CS"/>
</dbReference>
<dbReference type="PANTHER" id="PTHR20836">
    <property type="entry name" value="DIHYDRODIPICOLINATE REDUCTASE"/>
    <property type="match status" value="1"/>
</dbReference>
<dbReference type="InterPro" id="IPR036291">
    <property type="entry name" value="NAD(P)-bd_dom_sf"/>
</dbReference>
<feature type="binding site" evidence="13">
    <location>
        <begin position="163"/>
        <end position="164"/>
    </location>
    <ligand>
        <name>(S)-2,3,4,5-tetrahydrodipicolinate</name>
        <dbReference type="ChEBI" id="CHEBI:16845"/>
    </ligand>
</feature>
<keyword evidence="4 13" id="KW-0521">NADP</keyword>
<dbReference type="GO" id="GO:0009089">
    <property type="term" value="P:lysine biosynthetic process via diaminopimelate"/>
    <property type="evidence" value="ECO:0007669"/>
    <property type="project" value="UniProtKB-UniRule"/>
</dbReference>
<dbReference type="NCBIfam" id="TIGR00036">
    <property type="entry name" value="dapB"/>
    <property type="match status" value="1"/>
</dbReference>
<evidence type="ECO:0000256" key="8">
    <source>
        <dbReference type="ARBA" id="ARBA00023154"/>
    </source>
</evidence>
<dbReference type="Pfam" id="PF05173">
    <property type="entry name" value="DapB_C"/>
    <property type="match status" value="1"/>
</dbReference>
<evidence type="ECO:0000256" key="13">
    <source>
        <dbReference type="HAMAP-Rule" id="MF_00102"/>
    </source>
</evidence>
<evidence type="ECO:0000259" key="14">
    <source>
        <dbReference type="Pfam" id="PF01113"/>
    </source>
</evidence>
<feature type="binding site" evidence="13">
    <location>
        <begin position="10"/>
        <end position="15"/>
    </location>
    <ligand>
        <name>NAD(+)</name>
        <dbReference type="ChEBI" id="CHEBI:57540"/>
    </ligand>
</feature>
<keyword evidence="3 13" id="KW-0028">Amino-acid biosynthesis</keyword>
<comment type="function">
    <text evidence="13">Catalyzes the conversion of 4-hydroxy-tetrahydrodipicolinate (HTPA) to tetrahydrodipicolinate.</text>
</comment>
<evidence type="ECO:0000256" key="11">
    <source>
        <dbReference type="ARBA" id="ARBA00049080"/>
    </source>
</evidence>
<dbReference type="GO" id="GO:0008839">
    <property type="term" value="F:4-hydroxy-tetrahydrodipicolinate reductase"/>
    <property type="evidence" value="ECO:0007669"/>
    <property type="project" value="UniProtKB-UniRule"/>
</dbReference>
<evidence type="ECO:0000313" key="16">
    <source>
        <dbReference type="EMBL" id="VDG30462.1"/>
    </source>
</evidence>
<dbReference type="Gene3D" id="3.30.360.10">
    <property type="entry name" value="Dihydrodipicolinate Reductase, domain 2"/>
    <property type="match status" value="1"/>
</dbReference>
<sequence>MANVKVMVAGYHGRMGSTAAQMVIDTPNFDLVGVYDARGTDTNLKETAAFKDQDVPAFHDLAQIDTDATVWIDFTIPTAVFENAKFAINHGISPVIGTTGMTDEQVAELQTLAKDQQVGGLIAPNFGISAVLLMQFAQQAAKYFPDVEIIEMHHDDKIDSPSGTAISTAKKIAEVRKPKAQGNPDATETLPGARGAEYEGMRIHAVRLPGLVAHEEVMFGGPGEGLTIRQDSYDRISFMTGVKVAVEKINQYHELMVGLENLL</sequence>
<dbReference type="InterPro" id="IPR022663">
    <property type="entry name" value="DapB_C"/>
</dbReference>
<dbReference type="SUPFAM" id="SSF55347">
    <property type="entry name" value="Glyceraldehyde-3-phosphate dehydrogenase-like, C-terminal domain"/>
    <property type="match status" value="1"/>
</dbReference>
<dbReference type="PANTHER" id="PTHR20836:SF0">
    <property type="entry name" value="4-HYDROXY-TETRAHYDRODIPICOLINATE REDUCTASE 1, CHLOROPLASTIC-RELATED"/>
    <property type="match status" value="1"/>
</dbReference>
<dbReference type="GO" id="GO:0051287">
    <property type="term" value="F:NAD binding"/>
    <property type="evidence" value="ECO:0007669"/>
    <property type="project" value="UniProtKB-UniRule"/>
</dbReference>
<dbReference type="GO" id="GO:0005829">
    <property type="term" value="C:cytosol"/>
    <property type="evidence" value="ECO:0007669"/>
    <property type="project" value="TreeGrafter"/>
</dbReference>
<evidence type="ECO:0000256" key="1">
    <source>
        <dbReference type="ARBA" id="ARBA00006642"/>
    </source>
</evidence>
<dbReference type="GO" id="GO:0050661">
    <property type="term" value="F:NADP binding"/>
    <property type="evidence" value="ECO:0007669"/>
    <property type="project" value="UniProtKB-UniRule"/>
</dbReference>
<dbReference type="GO" id="GO:0016726">
    <property type="term" value="F:oxidoreductase activity, acting on CH or CH2 groups, NAD or NADP as acceptor"/>
    <property type="evidence" value="ECO:0007669"/>
    <property type="project" value="UniProtKB-UniRule"/>
</dbReference>
<evidence type="ECO:0000256" key="9">
    <source>
        <dbReference type="ARBA" id="ARBA00037922"/>
    </source>
</evidence>
<dbReference type="AlphaFoldDB" id="A0A660E579"/>
<evidence type="ECO:0000256" key="6">
    <source>
        <dbReference type="ARBA" id="ARBA00023002"/>
    </source>
</evidence>
<gene>
    <name evidence="13" type="primary">dapB</name>
    <name evidence="16" type="ORF">MUDAN_MDHGFNIF_02013</name>
</gene>
<feature type="active site" description="Proton donor" evidence="13">
    <location>
        <position position="157"/>
    </location>
</feature>
<dbReference type="Proteomes" id="UP000289996">
    <property type="component" value="Unassembled WGS sequence"/>
</dbReference>
<keyword evidence="5 13" id="KW-0220">Diaminopimelate biosynthesis</keyword>
<organism evidence="16 17">
    <name type="scientific">Lactiplantibacillus mudanjiangensis</name>
    <dbReference type="NCBI Taxonomy" id="1296538"/>
    <lineage>
        <taxon>Bacteria</taxon>
        <taxon>Bacillati</taxon>
        <taxon>Bacillota</taxon>
        <taxon>Bacilli</taxon>
        <taxon>Lactobacillales</taxon>
        <taxon>Lactobacillaceae</taxon>
        <taxon>Lactiplantibacillus</taxon>
    </lineage>
</organism>
<dbReference type="PIRSF" id="PIRSF000161">
    <property type="entry name" value="DHPR"/>
    <property type="match status" value="1"/>
</dbReference>
<comment type="caution">
    <text evidence="13">Was originally thought to be a dihydrodipicolinate reductase (DHDPR), catalyzing the conversion of dihydrodipicolinate to tetrahydrodipicolinate. However, it was shown in E.coli that the substrate of the enzymatic reaction is not dihydrodipicolinate (DHDP) but in fact (2S,4S)-4-hydroxy-2,3,4,5-tetrahydrodipicolinic acid (HTPA), the product released by the DapA-catalyzed reaction.</text>
</comment>
<comment type="catalytic activity">
    <reaction evidence="12 13">
        <text>(S)-2,3,4,5-tetrahydrodipicolinate + NAD(+) + H2O = (2S,4S)-4-hydroxy-2,3,4,5-tetrahydrodipicolinate + NADH + H(+)</text>
        <dbReference type="Rhea" id="RHEA:35323"/>
        <dbReference type="ChEBI" id="CHEBI:15377"/>
        <dbReference type="ChEBI" id="CHEBI:15378"/>
        <dbReference type="ChEBI" id="CHEBI:16845"/>
        <dbReference type="ChEBI" id="CHEBI:57540"/>
        <dbReference type="ChEBI" id="CHEBI:57945"/>
        <dbReference type="ChEBI" id="CHEBI:67139"/>
        <dbReference type="EC" id="1.17.1.8"/>
    </reaction>
</comment>
<keyword evidence="7 13" id="KW-0520">NAD</keyword>
<keyword evidence="8 13" id="KW-0457">Lysine biosynthesis</keyword>
<evidence type="ECO:0000256" key="4">
    <source>
        <dbReference type="ARBA" id="ARBA00022857"/>
    </source>
</evidence>
<evidence type="ECO:0000259" key="15">
    <source>
        <dbReference type="Pfam" id="PF05173"/>
    </source>
</evidence>
<comment type="similarity">
    <text evidence="1 13">Belongs to the DapB family.</text>
</comment>
<dbReference type="Pfam" id="PF01113">
    <property type="entry name" value="DapB_N"/>
    <property type="match status" value="1"/>
</dbReference>
<comment type="subunit">
    <text evidence="13">Homotetramer.</text>
</comment>
<evidence type="ECO:0000256" key="5">
    <source>
        <dbReference type="ARBA" id="ARBA00022915"/>
    </source>
</evidence>
<accession>A0A660E579</accession>
<reference evidence="16 17" key="1">
    <citation type="submission" date="2018-11" db="EMBL/GenBank/DDBJ databases">
        <authorList>
            <person name="Wuyts S."/>
        </authorList>
    </citation>
    <scope>NUCLEOTIDE SEQUENCE [LARGE SCALE GENOMIC DNA]</scope>
    <source>
        <strain evidence="16">Lactobacillus mudanjiangensis AMBF249</strain>
    </source>
</reference>
<dbReference type="GO" id="GO:0019877">
    <property type="term" value="P:diaminopimelate biosynthetic process"/>
    <property type="evidence" value="ECO:0007669"/>
    <property type="project" value="UniProtKB-UniRule"/>
</dbReference>
<feature type="binding site" evidence="13">
    <location>
        <position position="154"/>
    </location>
    <ligand>
        <name>(S)-2,3,4,5-tetrahydrodipicolinate</name>
        <dbReference type="ChEBI" id="CHEBI:16845"/>
    </ligand>
</feature>
<feature type="binding site" evidence="13">
    <location>
        <begin position="97"/>
        <end position="99"/>
    </location>
    <ligand>
        <name>NAD(+)</name>
        <dbReference type="ChEBI" id="CHEBI:57540"/>
    </ligand>
</feature>
<feature type="domain" description="Dihydrodipicolinate reductase N-terminal" evidence="14">
    <location>
        <begin position="4"/>
        <end position="126"/>
    </location>
</feature>
<comment type="caution">
    <text evidence="13">Lacks conserved residue(s) required for the propagation of feature annotation.</text>
</comment>
<comment type="pathway">
    <text evidence="9 13">Amino-acid biosynthesis; L-lysine biosynthesis via DAP pathway; (S)-tetrahydrodipicolinate from L-aspartate: step 4/4.</text>
</comment>
<dbReference type="UniPathway" id="UPA00034">
    <property type="reaction ID" value="UER00018"/>
</dbReference>
<feature type="binding site" evidence="13">
    <location>
        <begin position="123"/>
        <end position="126"/>
    </location>
    <ligand>
        <name>NAD(+)</name>
        <dbReference type="ChEBI" id="CHEBI:57540"/>
    </ligand>
</feature>
<keyword evidence="2 13" id="KW-0963">Cytoplasm</keyword>